<dbReference type="GO" id="GO:0016811">
    <property type="term" value="F:hydrolase activity, acting on carbon-nitrogen (but not peptide) bonds, in linear amides"/>
    <property type="evidence" value="ECO:0007669"/>
    <property type="project" value="TreeGrafter"/>
</dbReference>
<reference evidence="1 2" key="2">
    <citation type="submission" date="2019-02" db="EMBL/GenBank/DDBJ databases">
        <title>'Lichenibacterium ramalinii' gen. nov. sp. nov., 'Lichenibacterium minor' gen. nov. sp. nov.</title>
        <authorList>
            <person name="Pankratov T."/>
        </authorList>
    </citation>
    <scope>NUCLEOTIDE SEQUENCE [LARGE SCALE GENOMIC DNA]</scope>
    <source>
        <strain evidence="1 2">RmlP001</strain>
    </source>
</reference>
<protein>
    <submittedName>
        <fullName evidence="1">PIG-L family deacetylase</fullName>
    </submittedName>
</protein>
<accession>A0A4Q2RAR6</accession>
<organism evidence="1 2">
    <name type="scientific">Lichenibacterium ramalinae</name>
    <dbReference type="NCBI Taxonomy" id="2316527"/>
    <lineage>
        <taxon>Bacteria</taxon>
        <taxon>Pseudomonadati</taxon>
        <taxon>Pseudomonadota</taxon>
        <taxon>Alphaproteobacteria</taxon>
        <taxon>Hyphomicrobiales</taxon>
        <taxon>Lichenihabitantaceae</taxon>
        <taxon>Lichenibacterium</taxon>
    </lineage>
</organism>
<dbReference type="EMBL" id="QYBC01000011">
    <property type="protein sequence ID" value="RYB04181.1"/>
    <property type="molecule type" value="Genomic_DNA"/>
</dbReference>
<dbReference type="InterPro" id="IPR003737">
    <property type="entry name" value="GlcNAc_PI_deacetylase-related"/>
</dbReference>
<dbReference type="PANTHER" id="PTHR12993:SF29">
    <property type="entry name" value="BLR3841 PROTEIN"/>
    <property type="match status" value="1"/>
</dbReference>
<name>A0A4Q2RAR6_9HYPH</name>
<gene>
    <name evidence="1" type="ORF">D3272_14310</name>
</gene>
<evidence type="ECO:0000313" key="2">
    <source>
        <dbReference type="Proteomes" id="UP000289411"/>
    </source>
</evidence>
<dbReference type="RefSeq" id="WP_129219877.1">
    <property type="nucleotide sequence ID" value="NZ_QYBC01000011.1"/>
</dbReference>
<dbReference type="Proteomes" id="UP000289411">
    <property type="component" value="Unassembled WGS sequence"/>
</dbReference>
<dbReference type="InterPro" id="IPR024078">
    <property type="entry name" value="LmbE-like_dom_sf"/>
</dbReference>
<reference evidence="1 2" key="1">
    <citation type="submission" date="2018-09" db="EMBL/GenBank/DDBJ databases">
        <authorList>
            <person name="Grouzdev D.S."/>
            <person name="Krutkina M.S."/>
        </authorList>
    </citation>
    <scope>NUCLEOTIDE SEQUENCE [LARGE SCALE GENOMIC DNA]</scope>
    <source>
        <strain evidence="1 2">RmlP001</strain>
    </source>
</reference>
<dbReference type="Gene3D" id="3.40.50.10320">
    <property type="entry name" value="LmbE-like"/>
    <property type="match status" value="1"/>
</dbReference>
<proteinExistence type="predicted"/>
<dbReference type="Pfam" id="PF02585">
    <property type="entry name" value="PIG-L"/>
    <property type="match status" value="1"/>
</dbReference>
<sequence length="259" mass="27476">MTPDLPAFAGRWLVVVAHPDDEVLGCGALLSRLSDAAVVHVTDGAPRNGEDARRHGFDTPADYAAARWREARHALALAGVPADRHHGFGVADQGAAFALADVARRLVPRVAGCDAVLTHAYEGGHPDHDAVAFAVHAAVRLAGGATPVFEMPFYHAAPEGWARQLFPPGGGAEHRLALSPAELERKRRMAACHATQGATLAGFALDRELLRRAPPHDFTRRPHGGDLLYERHGWGLDWAGWLAAVRAAEADLGLAGAAP</sequence>
<keyword evidence="2" id="KW-1185">Reference proteome</keyword>
<dbReference type="AlphaFoldDB" id="A0A4Q2RAR6"/>
<dbReference type="OrthoDB" id="128519at2"/>
<comment type="caution">
    <text evidence="1">The sequence shown here is derived from an EMBL/GenBank/DDBJ whole genome shotgun (WGS) entry which is preliminary data.</text>
</comment>
<dbReference type="PANTHER" id="PTHR12993">
    <property type="entry name" value="N-ACETYLGLUCOSAMINYL-PHOSPHATIDYLINOSITOL DE-N-ACETYLASE-RELATED"/>
    <property type="match status" value="1"/>
</dbReference>
<evidence type="ECO:0000313" key="1">
    <source>
        <dbReference type="EMBL" id="RYB04181.1"/>
    </source>
</evidence>
<dbReference type="SUPFAM" id="SSF102588">
    <property type="entry name" value="LmbE-like"/>
    <property type="match status" value="1"/>
</dbReference>